<dbReference type="PROSITE" id="PS50860">
    <property type="entry name" value="AA_TRNA_LIGASE_II_ALA"/>
    <property type="match status" value="1"/>
</dbReference>
<evidence type="ECO:0000256" key="12">
    <source>
        <dbReference type="ARBA" id="ARBA00024779"/>
    </source>
</evidence>
<evidence type="ECO:0000259" key="15">
    <source>
        <dbReference type="PROSITE" id="PS50860"/>
    </source>
</evidence>
<dbReference type="InterPro" id="IPR045864">
    <property type="entry name" value="aa-tRNA-synth_II/BPL/LPL"/>
</dbReference>
<feature type="domain" description="Alanyl-transfer RNA synthetases family profile" evidence="15">
    <location>
        <begin position="1"/>
        <end position="707"/>
    </location>
</feature>
<dbReference type="GO" id="GO:0006419">
    <property type="term" value="P:alanyl-tRNA aminoacylation"/>
    <property type="evidence" value="ECO:0007669"/>
    <property type="project" value="UniProtKB-UniRule"/>
</dbReference>
<dbReference type="SUPFAM" id="SSF55681">
    <property type="entry name" value="Class II aaRS and biotin synthetases"/>
    <property type="match status" value="1"/>
</dbReference>
<evidence type="ECO:0000256" key="5">
    <source>
        <dbReference type="ARBA" id="ARBA00022723"/>
    </source>
</evidence>
<dbReference type="Proteomes" id="UP000230956">
    <property type="component" value="Unassembled WGS sequence"/>
</dbReference>
<evidence type="ECO:0000313" key="17">
    <source>
        <dbReference type="Proteomes" id="UP000230956"/>
    </source>
</evidence>
<evidence type="ECO:0000256" key="4">
    <source>
        <dbReference type="ARBA" id="ARBA00022598"/>
    </source>
</evidence>
<keyword evidence="4 14" id="KW-0436">Ligase</keyword>
<comment type="cofactor">
    <cofactor evidence="14">
        <name>Zn(2+)</name>
        <dbReference type="ChEBI" id="CHEBI:29105"/>
    </cofactor>
    <text evidence="14">Binds 1 zinc ion per subunit.</text>
</comment>
<evidence type="ECO:0000256" key="10">
    <source>
        <dbReference type="ARBA" id="ARBA00022917"/>
    </source>
</evidence>
<dbReference type="SUPFAM" id="SSF55186">
    <property type="entry name" value="ThrRS/AlaRS common domain"/>
    <property type="match status" value="1"/>
</dbReference>
<dbReference type="PANTHER" id="PTHR11777:SF9">
    <property type="entry name" value="ALANINE--TRNA LIGASE, CYTOPLASMIC"/>
    <property type="match status" value="1"/>
</dbReference>
<protein>
    <recommendedName>
        <fullName evidence="14">Alanine--tRNA ligase</fullName>
        <ecNumber evidence="14">6.1.1.7</ecNumber>
    </recommendedName>
    <alternativeName>
        <fullName evidence="14">Alanyl-tRNA synthetase</fullName>
        <shortName evidence="14">AlaRS</shortName>
    </alternativeName>
</protein>
<comment type="catalytic activity">
    <reaction evidence="13 14">
        <text>tRNA(Ala) + L-alanine + ATP = L-alanyl-tRNA(Ala) + AMP + diphosphate</text>
        <dbReference type="Rhea" id="RHEA:12540"/>
        <dbReference type="Rhea" id="RHEA-COMP:9657"/>
        <dbReference type="Rhea" id="RHEA-COMP:9923"/>
        <dbReference type="ChEBI" id="CHEBI:30616"/>
        <dbReference type="ChEBI" id="CHEBI:33019"/>
        <dbReference type="ChEBI" id="CHEBI:57972"/>
        <dbReference type="ChEBI" id="CHEBI:78442"/>
        <dbReference type="ChEBI" id="CHEBI:78497"/>
        <dbReference type="ChEBI" id="CHEBI:456215"/>
        <dbReference type="EC" id="6.1.1.7"/>
    </reaction>
</comment>
<dbReference type="PANTHER" id="PTHR11777">
    <property type="entry name" value="ALANYL-TRNA SYNTHETASE"/>
    <property type="match status" value="1"/>
</dbReference>
<dbReference type="InterPro" id="IPR018162">
    <property type="entry name" value="Ala-tRNA-ligase_IIc_anticod-bd"/>
</dbReference>
<dbReference type="Pfam" id="PF01411">
    <property type="entry name" value="tRNA-synt_2c"/>
    <property type="match status" value="1"/>
</dbReference>
<dbReference type="GO" id="GO:0005829">
    <property type="term" value="C:cytosol"/>
    <property type="evidence" value="ECO:0007669"/>
    <property type="project" value="TreeGrafter"/>
</dbReference>
<dbReference type="Pfam" id="PF07973">
    <property type="entry name" value="tRNA_SAD"/>
    <property type="match status" value="1"/>
</dbReference>
<comment type="domain">
    <text evidence="14">Consists of three domains; the N-terminal catalytic domain, the editing domain and the C-terminal C-Ala domain. The editing domain removes incorrectly charged amino acids, while the C-Ala domain, along with tRNA(Ala), serves as a bridge to cooperatively bring together the editing and aminoacylation centers thus stimulating deacylation of misacylated tRNAs.</text>
</comment>
<dbReference type="NCBIfam" id="TIGR00344">
    <property type="entry name" value="alaS"/>
    <property type="match status" value="1"/>
</dbReference>
<reference evidence="17" key="1">
    <citation type="submission" date="2017-09" db="EMBL/GenBank/DDBJ databases">
        <title>Depth-based differentiation of microbial function through sediment-hosted aquifers and enrichment of novel symbionts in the deep terrestrial subsurface.</title>
        <authorList>
            <person name="Probst A.J."/>
            <person name="Ladd B."/>
            <person name="Jarett J.K."/>
            <person name="Geller-Mcgrath D.E."/>
            <person name="Sieber C.M.K."/>
            <person name="Emerson J.B."/>
            <person name="Anantharaman K."/>
            <person name="Thomas B.C."/>
            <person name="Malmstrom R."/>
            <person name="Stieglmeier M."/>
            <person name="Klingl A."/>
            <person name="Woyke T."/>
            <person name="Ryan C.M."/>
            <person name="Banfield J.F."/>
        </authorList>
    </citation>
    <scope>NUCLEOTIDE SEQUENCE [LARGE SCALE GENOMIC DNA]</scope>
</reference>
<evidence type="ECO:0000256" key="1">
    <source>
        <dbReference type="ARBA" id="ARBA00004496"/>
    </source>
</evidence>
<dbReference type="InterPro" id="IPR009000">
    <property type="entry name" value="Transl_B-barrel_sf"/>
</dbReference>
<dbReference type="FunFam" id="3.30.980.10:FF:000004">
    <property type="entry name" value="Alanine--tRNA ligase, cytoplasmic"/>
    <property type="match status" value="1"/>
</dbReference>
<dbReference type="InterPro" id="IPR003156">
    <property type="entry name" value="DHHA1_dom"/>
</dbReference>
<evidence type="ECO:0000256" key="8">
    <source>
        <dbReference type="ARBA" id="ARBA00022840"/>
    </source>
</evidence>
<dbReference type="SMART" id="SM00863">
    <property type="entry name" value="tRNA_SAD"/>
    <property type="match status" value="1"/>
</dbReference>
<dbReference type="InterPro" id="IPR002318">
    <property type="entry name" value="Ala-tRNA-lgiase_IIc"/>
</dbReference>
<comment type="similarity">
    <text evidence="2 14">Belongs to the class-II aminoacyl-tRNA synthetase family.</text>
</comment>
<dbReference type="GO" id="GO:0004813">
    <property type="term" value="F:alanine-tRNA ligase activity"/>
    <property type="evidence" value="ECO:0007669"/>
    <property type="project" value="UniProtKB-UniRule"/>
</dbReference>
<evidence type="ECO:0000256" key="9">
    <source>
        <dbReference type="ARBA" id="ARBA00022884"/>
    </source>
</evidence>
<dbReference type="InterPro" id="IPR018165">
    <property type="entry name" value="Ala-tRNA-synth_IIc_core"/>
</dbReference>
<proteinExistence type="inferred from homology"/>
<evidence type="ECO:0000256" key="6">
    <source>
        <dbReference type="ARBA" id="ARBA00022741"/>
    </source>
</evidence>
<keyword evidence="7 14" id="KW-0862">Zinc</keyword>
<evidence type="ECO:0000256" key="7">
    <source>
        <dbReference type="ARBA" id="ARBA00022833"/>
    </source>
</evidence>
<keyword evidence="14" id="KW-0963">Cytoplasm</keyword>
<dbReference type="GO" id="GO:0005524">
    <property type="term" value="F:ATP binding"/>
    <property type="evidence" value="ECO:0007669"/>
    <property type="project" value="UniProtKB-UniRule"/>
</dbReference>
<keyword evidence="3 14" id="KW-0820">tRNA-binding</keyword>
<evidence type="ECO:0000256" key="3">
    <source>
        <dbReference type="ARBA" id="ARBA00022555"/>
    </source>
</evidence>
<keyword evidence="11 14" id="KW-0030">Aminoacyl-tRNA synthetase</keyword>
<feature type="binding site" evidence="14">
    <location>
        <position position="664"/>
    </location>
    <ligand>
        <name>Zn(2+)</name>
        <dbReference type="ChEBI" id="CHEBI:29105"/>
    </ligand>
</feature>
<dbReference type="FunFam" id="3.30.54.20:FF:000001">
    <property type="entry name" value="Alanine--tRNA ligase"/>
    <property type="match status" value="1"/>
</dbReference>
<comment type="subcellular location">
    <subcellularLocation>
        <location evidence="1 14">Cytoplasm</location>
    </subcellularLocation>
</comment>
<keyword evidence="10 14" id="KW-0648">Protein biosynthesis</keyword>
<dbReference type="CDD" id="cd00673">
    <property type="entry name" value="AlaRS_core"/>
    <property type="match status" value="1"/>
</dbReference>
<dbReference type="HAMAP" id="MF_00036_B">
    <property type="entry name" value="Ala_tRNA_synth_B"/>
    <property type="match status" value="1"/>
</dbReference>
<evidence type="ECO:0000313" key="16">
    <source>
        <dbReference type="EMBL" id="PIZ40349.1"/>
    </source>
</evidence>
<dbReference type="Pfam" id="PF02272">
    <property type="entry name" value="DHHA1"/>
    <property type="match status" value="1"/>
</dbReference>
<sequence length="878" mass="97422">MKSSEIRQSFLDFFESKGSRVLPSSSLVPDDPTLLLTAAGMVQFKPIFLGETKVSFSRATTVQKCLRTTDIENVGKTARHLTFFEMLGNFSFGDYFKKEAIEWAWEYVTEHLRLPLDKLCVTIYEDDDEAFEIWRDVVDLSEDKIFRMGEDNFWSAGPTGPCGPSSEIMYDLGADFGCGEAGCTVGCDCDRFLELWNLVFMQYNRDENGNLHPLPKKNIDTGAGLERIARIMQGVKNNFETDVLKPIIDTVAKITRVTYGASPEKDVSLKVIADHSRAVAFLISDGVLPSNEGRGYVLRRLLRRAVLHARLLGVEQPFINQVIDSVVETMRDAYPEIVDSKPFIQRIAGHEQTRFMETLRQGLNILDQAIAQAKAEERESLTGDFVFRLYDTFGFPLELTIEIAEDRGLSVDEESFRNLMEEQRVRARASWAGERELKHAEVYEEVREEFGKTDFLGYEVDEAEAKVKAIIKKTVVVTEAVDGDDVEVILDRTPFYAEKGGQVGDKGVIETESGHVRITDMQEPLEGVYAHIGKVVSGRITIDEPVKATVDIARRQSIKRNHTATHLLQWALRRVLGDHVKQAGSLVEPDRFRFDLTHFAGITKDELRRVEELVNSKIFSNQPVRTFVTSYEFARETGATALFDQKYGEFVRLVEIGNFSKELCGGTHVSNTGEIGLFKITSEGSVGANTRRIEGVTNGAALTYLYKEEDALLKAAGLLKTDPSQLTERIEGLLQTIKQQSQEIESSKKKLAKDVIGDLLSEAKQVDGTKVVVQKVDGADMDSLRSYADLIRDKVGSAILLLASTADNKVMLIAAATPDMVKAGFNAGNLLKKVAPIVGGGGGGRPGLAQAGGKEPGAIDKALEEGWKEIREMLGVKA</sequence>
<dbReference type="EMBL" id="PFNG01000093">
    <property type="protein sequence ID" value="PIZ40349.1"/>
    <property type="molecule type" value="Genomic_DNA"/>
</dbReference>
<dbReference type="GO" id="GO:0008270">
    <property type="term" value="F:zinc ion binding"/>
    <property type="evidence" value="ECO:0007669"/>
    <property type="project" value="UniProtKB-UniRule"/>
</dbReference>
<dbReference type="Gene3D" id="3.30.54.20">
    <property type="match status" value="1"/>
</dbReference>
<dbReference type="InterPro" id="IPR018164">
    <property type="entry name" value="Ala-tRNA-synth_IIc_N"/>
</dbReference>
<dbReference type="FunFam" id="3.10.310.40:FF:000001">
    <property type="entry name" value="Alanine--tRNA ligase"/>
    <property type="match status" value="1"/>
</dbReference>
<keyword evidence="5 14" id="KW-0479">Metal-binding</keyword>
<keyword evidence="8 14" id="KW-0067">ATP-binding</keyword>
<dbReference type="FunFam" id="2.40.30.130:FF:000001">
    <property type="entry name" value="Alanine--tRNA ligase"/>
    <property type="match status" value="1"/>
</dbReference>
<evidence type="ECO:0000256" key="13">
    <source>
        <dbReference type="ARBA" id="ARBA00048300"/>
    </source>
</evidence>
<keyword evidence="9 14" id="KW-0694">RNA-binding</keyword>
<feature type="binding site" evidence="14">
    <location>
        <position position="668"/>
    </location>
    <ligand>
        <name>Zn(2+)</name>
        <dbReference type="ChEBI" id="CHEBI:29105"/>
    </ligand>
</feature>
<comment type="function">
    <text evidence="12 14">Catalyzes the attachment of alanine to tRNA(Ala) in a two-step reaction: alanine is first activated by ATP to form Ala-AMP and then transferred to the acceptor end of tRNA(Ala). Also edits incorrectly charged Ser-tRNA(Ala) and Gly-tRNA(Ala) via its editing domain.</text>
</comment>
<dbReference type="AlphaFoldDB" id="A0A2M7T8U7"/>
<keyword evidence="6 14" id="KW-0547">Nucleotide-binding</keyword>
<dbReference type="FunFam" id="3.30.930.10:FF:000004">
    <property type="entry name" value="Alanine--tRNA ligase"/>
    <property type="match status" value="1"/>
</dbReference>
<gene>
    <name evidence="14" type="primary">alaS</name>
    <name evidence="16" type="ORF">COY37_04085</name>
</gene>
<dbReference type="Gene3D" id="3.30.980.10">
    <property type="entry name" value="Threonyl-trna Synthetase, Chain A, domain 2"/>
    <property type="match status" value="1"/>
</dbReference>
<dbReference type="RefSeq" id="WP_286677738.1">
    <property type="nucleotide sequence ID" value="NZ_MNXI01000029.1"/>
</dbReference>
<dbReference type="Gene3D" id="6.10.250.550">
    <property type="match status" value="1"/>
</dbReference>
<accession>A0A2M7T8U7</accession>
<organism evidence="16 17">
    <name type="scientific">Candidatus Aquicultor secundus</name>
    <dbReference type="NCBI Taxonomy" id="1973895"/>
    <lineage>
        <taxon>Bacteria</taxon>
        <taxon>Bacillati</taxon>
        <taxon>Actinomycetota</taxon>
        <taxon>Candidatus Aquicultoria</taxon>
        <taxon>Candidatus Aquicultorales</taxon>
        <taxon>Candidatus Aquicultoraceae</taxon>
        <taxon>Candidatus Aquicultor</taxon>
    </lineage>
</organism>
<dbReference type="Gene3D" id="3.30.930.10">
    <property type="entry name" value="Bira Bifunctional Protein, Domain 2"/>
    <property type="match status" value="1"/>
</dbReference>
<dbReference type="InterPro" id="IPR012947">
    <property type="entry name" value="tRNA_SAD"/>
</dbReference>
<evidence type="ECO:0000256" key="11">
    <source>
        <dbReference type="ARBA" id="ARBA00023146"/>
    </source>
</evidence>
<dbReference type="Gene3D" id="3.10.310.40">
    <property type="match status" value="1"/>
</dbReference>
<feature type="binding site" evidence="14">
    <location>
        <position position="566"/>
    </location>
    <ligand>
        <name>Zn(2+)</name>
        <dbReference type="ChEBI" id="CHEBI:29105"/>
    </ligand>
</feature>
<comment type="caution">
    <text evidence="16">The sequence shown here is derived from an EMBL/GenBank/DDBJ whole genome shotgun (WGS) entry which is preliminary data.</text>
</comment>
<dbReference type="InterPro" id="IPR050058">
    <property type="entry name" value="Ala-tRNA_ligase"/>
</dbReference>
<dbReference type="EC" id="6.1.1.7" evidence="14"/>
<evidence type="ECO:0000256" key="2">
    <source>
        <dbReference type="ARBA" id="ARBA00008226"/>
    </source>
</evidence>
<dbReference type="InterPro" id="IPR018163">
    <property type="entry name" value="Thr/Ala-tRNA-synth_IIc_edit"/>
</dbReference>
<dbReference type="GO" id="GO:0000049">
    <property type="term" value="F:tRNA binding"/>
    <property type="evidence" value="ECO:0007669"/>
    <property type="project" value="UniProtKB-KW"/>
</dbReference>
<dbReference type="SUPFAM" id="SSF50447">
    <property type="entry name" value="Translation proteins"/>
    <property type="match status" value="1"/>
</dbReference>
<feature type="binding site" evidence="14">
    <location>
        <position position="562"/>
    </location>
    <ligand>
        <name>Zn(2+)</name>
        <dbReference type="ChEBI" id="CHEBI:29105"/>
    </ligand>
</feature>
<dbReference type="GO" id="GO:0002161">
    <property type="term" value="F:aminoacyl-tRNA deacylase activity"/>
    <property type="evidence" value="ECO:0007669"/>
    <property type="project" value="TreeGrafter"/>
</dbReference>
<dbReference type="SUPFAM" id="SSF101353">
    <property type="entry name" value="Putative anticodon-binding domain of alanyl-tRNA synthetase (AlaRS)"/>
    <property type="match status" value="1"/>
</dbReference>
<dbReference type="Gene3D" id="2.40.30.130">
    <property type="match status" value="1"/>
</dbReference>
<evidence type="ECO:0000256" key="14">
    <source>
        <dbReference type="HAMAP-Rule" id="MF_00036"/>
    </source>
</evidence>
<dbReference type="PRINTS" id="PR00980">
    <property type="entry name" value="TRNASYNTHALA"/>
</dbReference>
<name>A0A2M7T8U7_9ACTN</name>
<dbReference type="InterPro" id="IPR023033">
    <property type="entry name" value="Ala_tRNA_ligase_euk/bac"/>
</dbReference>